<gene>
    <name evidence="1" type="ORF">X797_004578</name>
</gene>
<accession>A0A0A1UYN5</accession>
<proteinExistence type="predicted"/>
<evidence type="ECO:0000313" key="2">
    <source>
        <dbReference type="Proteomes" id="UP000030151"/>
    </source>
</evidence>
<dbReference type="AlphaFoldDB" id="A0A0A1UYN5"/>
<reference evidence="1 2" key="1">
    <citation type="submission" date="2014-02" db="EMBL/GenBank/DDBJ databases">
        <title>The genome sequence of the entomopathogenic fungus Metarhizium robertsii ARSEF 2575.</title>
        <authorList>
            <person name="Giuliano Garisto Donzelli B."/>
            <person name="Roe B.A."/>
            <person name="Macmil S.L."/>
            <person name="Krasnoff S.B."/>
            <person name="Gibson D.M."/>
        </authorList>
    </citation>
    <scope>NUCLEOTIDE SEQUENCE [LARGE SCALE GENOMIC DNA]</scope>
    <source>
        <strain evidence="1 2">ARSEF 2575</strain>
    </source>
</reference>
<dbReference type="EMBL" id="JELW01000005">
    <property type="protein sequence ID" value="EXV02446.1"/>
    <property type="molecule type" value="Genomic_DNA"/>
</dbReference>
<protein>
    <submittedName>
        <fullName evidence="1">Uncharacterized protein</fullName>
    </submittedName>
</protein>
<comment type="caution">
    <text evidence="1">The sequence shown here is derived from an EMBL/GenBank/DDBJ whole genome shotgun (WGS) entry which is preliminary data.</text>
</comment>
<sequence>MAVSPEQTTVAYSLETPAAFEPSCAFLAHRRETRREEAVEEPVATERASTIRRMKLPHNEGIVFQQKEEISKRQKNLVECVTMSVNSCVQFNHSPGLQVSNQDAFKKTGHFHSVSVSNLKGRFISRQNGDAQHKFRGQIGTVA</sequence>
<name>A0A0A1UYN5_9HYPO</name>
<organism evidence="1 2">
    <name type="scientific">Metarhizium robertsii</name>
    <dbReference type="NCBI Taxonomy" id="568076"/>
    <lineage>
        <taxon>Eukaryota</taxon>
        <taxon>Fungi</taxon>
        <taxon>Dikarya</taxon>
        <taxon>Ascomycota</taxon>
        <taxon>Pezizomycotina</taxon>
        <taxon>Sordariomycetes</taxon>
        <taxon>Hypocreomycetidae</taxon>
        <taxon>Hypocreales</taxon>
        <taxon>Clavicipitaceae</taxon>
        <taxon>Metarhizium</taxon>
    </lineage>
</organism>
<evidence type="ECO:0000313" key="1">
    <source>
        <dbReference type="EMBL" id="EXV02446.1"/>
    </source>
</evidence>
<dbReference type="Proteomes" id="UP000030151">
    <property type="component" value="Unassembled WGS sequence"/>
</dbReference>
<dbReference type="HOGENOM" id="CLU_1806646_0_0_1"/>